<dbReference type="GO" id="GO:0042597">
    <property type="term" value="C:periplasmic space"/>
    <property type="evidence" value="ECO:0007669"/>
    <property type="project" value="UniProtKB-SubCell"/>
</dbReference>
<comment type="similarity">
    <text evidence="3">Belongs to the bacterial solute-binding protein SsuA/TauA family.</text>
</comment>
<dbReference type="PROSITE" id="PS51257">
    <property type="entry name" value="PROKAR_LIPOPROTEIN"/>
    <property type="match status" value="1"/>
</dbReference>
<accession>A0A1S1NID7</accession>
<evidence type="ECO:0000256" key="3">
    <source>
        <dbReference type="ARBA" id="ARBA00010742"/>
    </source>
</evidence>
<dbReference type="PANTHER" id="PTHR30024:SF47">
    <property type="entry name" value="TAURINE-BINDING PERIPLASMIC PROTEIN"/>
    <property type="match status" value="1"/>
</dbReference>
<comment type="caution">
    <text evidence="9">The sequence shown here is derived from an EMBL/GenBank/DDBJ whole genome shotgun (WGS) entry which is preliminary data.</text>
</comment>
<evidence type="ECO:0000256" key="1">
    <source>
        <dbReference type="ARBA" id="ARBA00004418"/>
    </source>
</evidence>
<evidence type="ECO:0000256" key="7">
    <source>
        <dbReference type="ARBA" id="ARBA00022729"/>
    </source>
</evidence>
<dbReference type="AlphaFoldDB" id="A0A1S1NID7"/>
<dbReference type="GO" id="GO:0005886">
    <property type="term" value="C:plasma membrane"/>
    <property type="evidence" value="ECO:0007669"/>
    <property type="project" value="UniProtKB-SubCell"/>
</dbReference>
<sequence length="346" mass="35924">MRRNPRGDNVPHRLTTTLALALGIVLGLTATGCGNPASQTSGVTLRLGYLTRITHASALVAIEKGFFSGNLGADVDLSVQPFSRGTDEVTALLAGRLDAAYVGPNPAVNAWQKSGGAIKIISGSATGGTSLVVKPGIATAQDLRGKTVADPALGGTQDVSLRHWLAEHGLQTNTQGGGDVSIKPTTPESAYLQLFQTNQIAGALVSAPYDVELLQAGGTRLWSDPGTITVLVVRQQFLDAHPDAVRGLLRGQVAADDLIHHDRDGAAQVANAALAKALGKGLEPDLVTASFQETVFTNDPNMASLNDQAGKAVALGLLEPLSLQGIFDSRLLNEVLRASGKPEVPE</sequence>
<dbReference type="EMBL" id="MLQM01000060">
    <property type="protein sequence ID" value="OHV03832.1"/>
    <property type="molecule type" value="Genomic_DNA"/>
</dbReference>
<keyword evidence="5" id="KW-1003">Cell membrane</keyword>
<dbReference type="PANTHER" id="PTHR30024">
    <property type="entry name" value="ALIPHATIC SULFONATES-BINDING PROTEIN-RELATED"/>
    <property type="match status" value="1"/>
</dbReference>
<gene>
    <name evidence="9" type="ORF">BKN37_13005</name>
</gene>
<dbReference type="SUPFAM" id="SSF53850">
    <property type="entry name" value="Periplasmic binding protein-like II"/>
    <property type="match status" value="1"/>
</dbReference>
<evidence type="ECO:0000313" key="9">
    <source>
        <dbReference type="EMBL" id="OHV03832.1"/>
    </source>
</evidence>
<evidence type="ECO:0000256" key="5">
    <source>
        <dbReference type="ARBA" id="ARBA00022475"/>
    </source>
</evidence>
<name>A0A1S1NID7_9MYCO</name>
<evidence type="ECO:0000256" key="2">
    <source>
        <dbReference type="ARBA" id="ARBA00004533"/>
    </source>
</evidence>
<comment type="subcellular location">
    <subcellularLocation>
        <location evidence="2">Cell inner membrane</location>
    </subcellularLocation>
    <subcellularLocation>
        <location evidence="1">Periplasm</location>
    </subcellularLocation>
</comment>
<keyword evidence="6" id="KW-0997">Cell inner membrane</keyword>
<organism evidence="9 10">
    <name type="scientific">Mycobacterium talmoniae</name>
    <dbReference type="NCBI Taxonomy" id="1858794"/>
    <lineage>
        <taxon>Bacteria</taxon>
        <taxon>Bacillati</taxon>
        <taxon>Actinomycetota</taxon>
        <taxon>Actinomycetes</taxon>
        <taxon>Mycobacteriales</taxon>
        <taxon>Mycobacteriaceae</taxon>
        <taxon>Mycobacterium</taxon>
    </lineage>
</organism>
<dbReference type="Proteomes" id="UP000179734">
    <property type="component" value="Unassembled WGS sequence"/>
</dbReference>
<keyword evidence="8" id="KW-0472">Membrane</keyword>
<protein>
    <submittedName>
        <fullName evidence="9">Aliphatic sulfonate ABC transporter substrate-binding protein</fullName>
    </submittedName>
</protein>
<evidence type="ECO:0000313" key="10">
    <source>
        <dbReference type="Proteomes" id="UP000179734"/>
    </source>
</evidence>
<keyword evidence="4" id="KW-0813">Transport</keyword>
<dbReference type="Gene3D" id="3.40.190.10">
    <property type="entry name" value="Periplasmic binding protein-like II"/>
    <property type="match status" value="2"/>
</dbReference>
<reference evidence="9 10" key="1">
    <citation type="submission" date="2016-10" db="EMBL/GenBank/DDBJ databases">
        <title>Genome sequence of Mycobacterium talmonii.</title>
        <authorList>
            <person name="Greninger A.L."/>
            <person name="Elliott B."/>
            <person name="Vasireddy S."/>
            <person name="Vasireddy R."/>
        </authorList>
    </citation>
    <scope>NUCLEOTIDE SEQUENCE [LARGE SCALE GENOMIC DNA]</scope>
    <source>
        <strain evidence="10">NE-TNMC-100812</strain>
    </source>
</reference>
<dbReference type="CDD" id="cd13553">
    <property type="entry name" value="PBP2_NrtA_CpmA_like"/>
    <property type="match status" value="1"/>
</dbReference>
<keyword evidence="10" id="KW-1185">Reference proteome</keyword>
<evidence type="ECO:0000256" key="4">
    <source>
        <dbReference type="ARBA" id="ARBA00022448"/>
    </source>
</evidence>
<dbReference type="InterPro" id="IPR044527">
    <property type="entry name" value="NrtA/CpmA_ABC-bd_dom"/>
</dbReference>
<dbReference type="Pfam" id="PF13379">
    <property type="entry name" value="NMT1_2"/>
    <property type="match status" value="1"/>
</dbReference>
<evidence type="ECO:0000256" key="8">
    <source>
        <dbReference type="ARBA" id="ARBA00023136"/>
    </source>
</evidence>
<proteinExistence type="inferred from homology"/>
<keyword evidence="7" id="KW-0732">Signal</keyword>
<evidence type="ECO:0000256" key="6">
    <source>
        <dbReference type="ARBA" id="ARBA00022519"/>
    </source>
</evidence>